<proteinExistence type="predicted"/>
<dbReference type="Proteomes" id="UP000472573">
    <property type="component" value="Unassembled WGS sequence"/>
</dbReference>
<accession>A0ABQ6XJL2</accession>
<reference evidence="1 2" key="1">
    <citation type="submission" date="2019-10" db="EMBL/GenBank/DDBJ databases">
        <authorList>
            <person name="Irmler S."/>
            <person name="Berthoud H."/>
            <person name="Roetschi A."/>
            <person name="Arias E."/>
            <person name="Shani N."/>
            <person name="Wuethrich D."/>
            <person name="Bruggmann R."/>
        </authorList>
    </citation>
    <scope>NUCLEOTIDE SEQUENCE [LARGE SCALE GENOMIC DNA]</scope>
    <source>
        <strain evidence="1 2">FAM13073</strain>
    </source>
</reference>
<dbReference type="RefSeq" id="WP_159276359.1">
    <property type="nucleotide sequence ID" value="NZ_WENB01000001.1"/>
</dbReference>
<evidence type="ECO:0000313" key="2">
    <source>
        <dbReference type="Proteomes" id="UP000472573"/>
    </source>
</evidence>
<sequence>MQNKKTSKRESRLPGAEKEQLKDSLRDLIADAERYDYGDFRAIKRSAATLRLLFYDTNRQTSLISNLNDKDKIIMQSFNPKVKYNRGLNYGSVYVACFKTNKDNEFYNTFLFKPNSKRTTTFEKWWDERLFFMNDVNHTTQLTRSKIIITIANQDGGAHFDENIDSLYKNITSGDTGMSLEPSRGTSYLLGYDSTKAGKSIHFKDLTLAYMREIVHETILSLQSYYGLSNIPYTPNFKYNWSRRINYMAWQFGLKPE</sequence>
<keyword evidence="2" id="KW-1185">Reference proteome</keyword>
<reference evidence="2" key="2">
    <citation type="submission" date="2020-03" db="EMBL/GenBank/DDBJ databases">
        <title>SpeciesPrimer: A bioinformatics pipeline dedicated to the design of qPCR primers for the quantification of bacterial species.</title>
        <authorList>
            <person name="Dreier M."/>
            <person name="Berthoud H."/>
            <person name="Shani N."/>
            <person name="Wechsler D."/>
            <person name="Junier P."/>
        </authorList>
    </citation>
    <scope>NUCLEOTIDE SEQUENCE [LARGE SCALE GENOMIC DNA]</scope>
    <source>
        <strain evidence="2">FAM13073</strain>
    </source>
</reference>
<comment type="caution">
    <text evidence="1">The sequence shown here is derived from an EMBL/GenBank/DDBJ whole genome shotgun (WGS) entry which is preliminary data.</text>
</comment>
<protein>
    <submittedName>
        <fullName evidence="1">Uncharacterized protein</fullName>
    </submittedName>
</protein>
<name>A0ABQ6XJL2_PEDPE</name>
<evidence type="ECO:0000313" key="1">
    <source>
        <dbReference type="EMBL" id="KAF0414918.1"/>
    </source>
</evidence>
<organism evidence="1 2">
    <name type="scientific">Pediococcus pentosaceus</name>
    <dbReference type="NCBI Taxonomy" id="1255"/>
    <lineage>
        <taxon>Bacteria</taxon>
        <taxon>Bacillati</taxon>
        <taxon>Bacillota</taxon>
        <taxon>Bacilli</taxon>
        <taxon>Lactobacillales</taxon>
        <taxon>Lactobacillaceae</taxon>
        <taxon>Pediococcus</taxon>
    </lineage>
</organism>
<dbReference type="EMBL" id="WENB01000001">
    <property type="protein sequence ID" value="KAF0414918.1"/>
    <property type="molecule type" value="Genomic_DNA"/>
</dbReference>
<gene>
    <name evidence="1" type="ORF">GBO79_00930</name>
</gene>